<keyword evidence="5" id="KW-0812">Transmembrane</keyword>
<dbReference type="InterPro" id="IPR013783">
    <property type="entry name" value="Ig-like_fold"/>
</dbReference>
<dbReference type="InterPro" id="IPR002772">
    <property type="entry name" value="Glyco_hydro_3_C"/>
</dbReference>
<dbReference type="GO" id="GO:0046556">
    <property type="term" value="F:alpha-L-arabinofuranosidase activity"/>
    <property type="evidence" value="ECO:0007669"/>
    <property type="project" value="TreeGrafter"/>
</dbReference>
<dbReference type="InterPro" id="IPR017853">
    <property type="entry name" value="GH"/>
</dbReference>
<dbReference type="SMART" id="SM01217">
    <property type="entry name" value="Fn3_like"/>
    <property type="match status" value="1"/>
</dbReference>
<accession>A0A818FA85</accession>
<evidence type="ECO:0000313" key="8">
    <source>
        <dbReference type="Proteomes" id="UP000663825"/>
    </source>
</evidence>
<evidence type="ECO:0000256" key="2">
    <source>
        <dbReference type="ARBA" id="ARBA00022729"/>
    </source>
</evidence>
<evidence type="ECO:0000256" key="4">
    <source>
        <dbReference type="ARBA" id="ARBA00023295"/>
    </source>
</evidence>
<dbReference type="Pfam" id="PF01915">
    <property type="entry name" value="Glyco_hydro_3_C"/>
    <property type="match status" value="1"/>
</dbReference>
<dbReference type="OrthoDB" id="47059at2759"/>
<evidence type="ECO:0000256" key="5">
    <source>
        <dbReference type="SAM" id="Phobius"/>
    </source>
</evidence>
<evidence type="ECO:0000313" key="7">
    <source>
        <dbReference type="EMBL" id="CAF3472937.1"/>
    </source>
</evidence>
<dbReference type="PRINTS" id="PR00133">
    <property type="entry name" value="GLHYDRLASE3"/>
</dbReference>
<name>A0A818FA85_9BILA</name>
<dbReference type="Pfam" id="PF14310">
    <property type="entry name" value="Fn3-like"/>
    <property type="match status" value="1"/>
</dbReference>
<dbReference type="Pfam" id="PF00933">
    <property type="entry name" value="Glyco_hydro_3"/>
    <property type="match status" value="1"/>
</dbReference>
<dbReference type="AlphaFoldDB" id="A0A818FA85"/>
<dbReference type="PANTHER" id="PTHR42721">
    <property type="entry name" value="SUGAR HYDROLASE-RELATED"/>
    <property type="match status" value="1"/>
</dbReference>
<keyword evidence="5" id="KW-0472">Membrane</keyword>
<evidence type="ECO:0000256" key="3">
    <source>
        <dbReference type="ARBA" id="ARBA00022801"/>
    </source>
</evidence>
<dbReference type="PANTHER" id="PTHR42721:SF3">
    <property type="entry name" value="BETA-D-XYLOSIDASE 5-RELATED"/>
    <property type="match status" value="1"/>
</dbReference>
<sequence>MKPQNGKQTDDNQNLPIIEYAHLTTLDLTKSHLDYIEQFLLDTKTTLPSNVHLSVVYQALRKVTQNLKIKMKWIIATLFFILPIIYITFYMYEYHKYLCKSNYDYPFQDPTLPTDIRLDNLMSLLTPEEKINMLWMDEATPDGESPNLAVPRLNIRGYSWMGQGYVYRSASNGCNINCYSHVIDGNVSVLPQGTGIASTWNKNLIFQSGIMVSDESMAIHYNYKNRSVDYKTGASSVINIARDPRWGRVPETYGECPILTGEIAVAFNKGIMGYAQLEDTQLEYGIYKVSPIMRHFIDYDGPDNGRFSFNAIISDADIRTTYLPVWKKLIDEKAIVGIMSGISAVNGIPSAANKYLLNDVLRNEWDFTGYVISDCDPVGDIQRSFHYTATLEQAVAISVASGNDINCGPEFKLLHEAIAHGFVNLDIINSAISRGLRSRFVSGNFDPIGTDPYSFIPYSVVDSLEHKLLTKQVVSESIVLLQNPKEILPFDMTKIKQIAVIGPSSDDISVQAHTYHGTPSKWITTLDGIQSMALKYNVSVVHTWGASRRNTSDEDFAHALALSDESDIILFVGGLDESFEEEDTDRNTLELPGGQFELIRLIMKLNKPFAILIISGSPISEPFIVSENQAALLWISYFGQSGDAIAEMLFGLTVPSGCLPFTIPIDTSQMLPIDDYSMNKSPGRTYRYLDYNKAPPLFPFGFGLSYSKFAFNSKLIIFPNKINNLDIDITANISIINEGPFRAQFVLQLYYEFPNSTVIELPIRELLQFTKITLENNEQTTSSFTFRVRTIPNSNRQQIPGIINFWIGNSRDRYAQATLVVDFDS</sequence>
<keyword evidence="2" id="KW-0732">Signal</keyword>
<dbReference type="InterPro" id="IPR001764">
    <property type="entry name" value="Glyco_hydro_3_N"/>
</dbReference>
<dbReference type="GO" id="GO:0031222">
    <property type="term" value="P:arabinan catabolic process"/>
    <property type="evidence" value="ECO:0007669"/>
    <property type="project" value="TreeGrafter"/>
</dbReference>
<dbReference type="Gene3D" id="2.60.40.10">
    <property type="entry name" value="Immunoglobulins"/>
    <property type="match status" value="1"/>
</dbReference>
<dbReference type="GO" id="GO:0045493">
    <property type="term" value="P:xylan catabolic process"/>
    <property type="evidence" value="ECO:0007669"/>
    <property type="project" value="InterPro"/>
</dbReference>
<dbReference type="Gene3D" id="3.40.50.1700">
    <property type="entry name" value="Glycoside hydrolase family 3 C-terminal domain"/>
    <property type="match status" value="1"/>
</dbReference>
<dbReference type="GO" id="GO:0009044">
    <property type="term" value="F:xylan 1,4-beta-xylosidase activity"/>
    <property type="evidence" value="ECO:0007669"/>
    <property type="project" value="InterPro"/>
</dbReference>
<dbReference type="InterPro" id="IPR044993">
    <property type="entry name" value="BXL"/>
</dbReference>
<dbReference type="SUPFAM" id="SSF51445">
    <property type="entry name" value="(Trans)glycosidases"/>
    <property type="match status" value="1"/>
</dbReference>
<feature type="domain" description="Fibronectin type III-like" evidence="6">
    <location>
        <begin position="745"/>
        <end position="811"/>
    </location>
</feature>
<comment type="similarity">
    <text evidence="1">Belongs to the glycosyl hydrolase 3 family.</text>
</comment>
<evidence type="ECO:0000256" key="1">
    <source>
        <dbReference type="ARBA" id="ARBA00005336"/>
    </source>
</evidence>
<feature type="transmembrane region" description="Helical" evidence="5">
    <location>
        <begin position="71"/>
        <end position="92"/>
    </location>
</feature>
<dbReference type="InterPro" id="IPR036962">
    <property type="entry name" value="Glyco_hydro_3_N_sf"/>
</dbReference>
<dbReference type="InterPro" id="IPR026891">
    <property type="entry name" value="Fn3-like"/>
</dbReference>
<comment type="caution">
    <text evidence="7">The sequence shown here is derived from an EMBL/GenBank/DDBJ whole genome shotgun (WGS) entry which is preliminary data.</text>
</comment>
<keyword evidence="5" id="KW-1133">Transmembrane helix</keyword>
<protein>
    <recommendedName>
        <fullName evidence="6">Fibronectin type III-like domain-containing protein</fullName>
    </recommendedName>
</protein>
<keyword evidence="4" id="KW-0326">Glycosidase</keyword>
<organism evidence="7 8">
    <name type="scientific">Rotaria socialis</name>
    <dbReference type="NCBI Taxonomy" id="392032"/>
    <lineage>
        <taxon>Eukaryota</taxon>
        <taxon>Metazoa</taxon>
        <taxon>Spiralia</taxon>
        <taxon>Gnathifera</taxon>
        <taxon>Rotifera</taxon>
        <taxon>Eurotatoria</taxon>
        <taxon>Bdelloidea</taxon>
        <taxon>Philodinida</taxon>
        <taxon>Philodinidae</taxon>
        <taxon>Rotaria</taxon>
    </lineage>
</organism>
<keyword evidence="3" id="KW-0378">Hydrolase</keyword>
<dbReference type="Gene3D" id="3.20.20.300">
    <property type="entry name" value="Glycoside hydrolase, family 3, N-terminal domain"/>
    <property type="match status" value="1"/>
</dbReference>
<dbReference type="Proteomes" id="UP000663825">
    <property type="component" value="Unassembled WGS sequence"/>
</dbReference>
<gene>
    <name evidence="7" type="ORF">TIS948_LOCUS33480</name>
</gene>
<dbReference type="EMBL" id="CAJNXB010006217">
    <property type="protein sequence ID" value="CAF3472937.1"/>
    <property type="molecule type" value="Genomic_DNA"/>
</dbReference>
<dbReference type="InterPro" id="IPR036881">
    <property type="entry name" value="Glyco_hydro_3_C_sf"/>
</dbReference>
<reference evidence="7" key="1">
    <citation type="submission" date="2021-02" db="EMBL/GenBank/DDBJ databases">
        <authorList>
            <person name="Nowell W R."/>
        </authorList>
    </citation>
    <scope>NUCLEOTIDE SEQUENCE</scope>
</reference>
<evidence type="ECO:0000259" key="6">
    <source>
        <dbReference type="SMART" id="SM01217"/>
    </source>
</evidence>
<dbReference type="SUPFAM" id="SSF52279">
    <property type="entry name" value="Beta-D-glucan exohydrolase, C-terminal domain"/>
    <property type="match status" value="1"/>
</dbReference>
<proteinExistence type="inferred from homology"/>